<protein>
    <submittedName>
        <fullName evidence="2">Uncharacterized protein</fullName>
    </submittedName>
</protein>
<feature type="compositionally biased region" description="Basic and acidic residues" evidence="1">
    <location>
        <begin position="99"/>
        <end position="153"/>
    </location>
</feature>
<sequence length="288" mass="34428">MGQDVSETPQIRIDDHALEAVDNFTYLGSCILRNLSLDSELNFWIGYEKTQAKCLSQEGESEEEEEGEQKKEKSENLRKEKREKQWKVKRESQRKRKEEKKENQWNEKKENQWNEKKENQWNEKKENQWNEKKENQWNEKKESQWNEKRESQSKKKSTRRKTLDINSTRLTVCSQWSLWQLPNQAGKLGLKQTCFRELMPGYGDPNDILVVRDLSLSTRSGCRKYGETQHRRLSLTDWWVRHESGTWTRGRQSRLVDRMYRSGKLLHCLANLDKGETISTGRQDVSVW</sequence>
<dbReference type="Proteomes" id="UP001283361">
    <property type="component" value="Unassembled WGS sequence"/>
</dbReference>
<feature type="compositionally biased region" description="Basic and acidic residues" evidence="1">
    <location>
        <begin position="68"/>
        <end position="91"/>
    </location>
</feature>
<reference evidence="2" key="1">
    <citation type="journal article" date="2023" name="G3 (Bethesda)">
        <title>A reference genome for the long-term kleptoplast-retaining sea slug Elysia crispata morphotype clarki.</title>
        <authorList>
            <person name="Eastman K.E."/>
            <person name="Pendleton A.L."/>
            <person name="Shaikh M.A."/>
            <person name="Suttiyut T."/>
            <person name="Ogas R."/>
            <person name="Tomko P."/>
            <person name="Gavelis G."/>
            <person name="Widhalm J.R."/>
            <person name="Wisecaver J.H."/>
        </authorList>
    </citation>
    <scope>NUCLEOTIDE SEQUENCE</scope>
    <source>
        <strain evidence="2">ECLA1</strain>
    </source>
</reference>
<evidence type="ECO:0000256" key="1">
    <source>
        <dbReference type="SAM" id="MobiDB-lite"/>
    </source>
</evidence>
<gene>
    <name evidence="2" type="ORF">RRG08_067009</name>
</gene>
<keyword evidence="3" id="KW-1185">Reference proteome</keyword>
<evidence type="ECO:0000313" key="3">
    <source>
        <dbReference type="Proteomes" id="UP001283361"/>
    </source>
</evidence>
<feature type="region of interest" description="Disordered" evidence="1">
    <location>
        <begin position="55"/>
        <end position="162"/>
    </location>
</feature>
<proteinExistence type="predicted"/>
<organism evidence="2 3">
    <name type="scientific">Elysia crispata</name>
    <name type="common">lettuce slug</name>
    <dbReference type="NCBI Taxonomy" id="231223"/>
    <lineage>
        <taxon>Eukaryota</taxon>
        <taxon>Metazoa</taxon>
        <taxon>Spiralia</taxon>
        <taxon>Lophotrochozoa</taxon>
        <taxon>Mollusca</taxon>
        <taxon>Gastropoda</taxon>
        <taxon>Heterobranchia</taxon>
        <taxon>Euthyneura</taxon>
        <taxon>Panpulmonata</taxon>
        <taxon>Sacoglossa</taxon>
        <taxon>Placobranchoidea</taxon>
        <taxon>Plakobranchidae</taxon>
        <taxon>Elysia</taxon>
    </lineage>
</organism>
<accession>A0AAE0Z802</accession>
<evidence type="ECO:0000313" key="2">
    <source>
        <dbReference type="EMBL" id="KAK3764335.1"/>
    </source>
</evidence>
<name>A0AAE0Z802_9GAST</name>
<comment type="caution">
    <text evidence="2">The sequence shown here is derived from an EMBL/GenBank/DDBJ whole genome shotgun (WGS) entry which is preliminary data.</text>
</comment>
<dbReference type="AlphaFoldDB" id="A0AAE0Z802"/>
<dbReference type="EMBL" id="JAWDGP010004444">
    <property type="protein sequence ID" value="KAK3764335.1"/>
    <property type="molecule type" value="Genomic_DNA"/>
</dbReference>